<dbReference type="Pfam" id="PF17116">
    <property type="entry name" value="T9SS_plug_1st"/>
    <property type="match status" value="1"/>
</dbReference>
<dbReference type="STRING" id="652787.SAMN05216490_1519"/>
<evidence type="ECO:0000259" key="2">
    <source>
        <dbReference type="Pfam" id="PF17116"/>
    </source>
</evidence>
<dbReference type="EMBL" id="LT629740">
    <property type="protein sequence ID" value="SDS63713.1"/>
    <property type="molecule type" value="Genomic_DNA"/>
</dbReference>
<organism evidence="3 4">
    <name type="scientific">Mucilaginibacter mallensis</name>
    <dbReference type="NCBI Taxonomy" id="652787"/>
    <lineage>
        <taxon>Bacteria</taxon>
        <taxon>Pseudomonadati</taxon>
        <taxon>Bacteroidota</taxon>
        <taxon>Sphingobacteriia</taxon>
        <taxon>Sphingobacteriales</taxon>
        <taxon>Sphingobacteriaceae</taxon>
        <taxon>Mucilaginibacter</taxon>
    </lineage>
</organism>
<keyword evidence="4" id="KW-1185">Reference proteome</keyword>
<dbReference type="AlphaFoldDB" id="A0A1H1TTW3"/>
<gene>
    <name evidence="3" type="ORF">SAMN05216490_1519</name>
</gene>
<dbReference type="InterPro" id="IPR031345">
    <property type="entry name" value="T9SS_Plug_N"/>
</dbReference>
<accession>A0A1H1TTW3</accession>
<keyword evidence="1" id="KW-0732">Signal</keyword>
<feature type="chain" id="PRO_5009261454" description="Type 9 secretion system plug protein N-terminal domain-containing protein" evidence="1">
    <location>
        <begin position="20"/>
        <end position="419"/>
    </location>
</feature>
<feature type="signal peptide" evidence="1">
    <location>
        <begin position="1"/>
        <end position="19"/>
    </location>
</feature>
<feature type="domain" description="Type 9 secretion system plug protein N-terminal" evidence="2">
    <location>
        <begin position="33"/>
        <end position="157"/>
    </location>
</feature>
<proteinExistence type="predicted"/>
<dbReference type="RefSeq" id="WP_091370869.1">
    <property type="nucleotide sequence ID" value="NZ_LT629740.1"/>
</dbReference>
<evidence type="ECO:0000256" key="1">
    <source>
        <dbReference type="SAM" id="SignalP"/>
    </source>
</evidence>
<protein>
    <recommendedName>
        <fullName evidence="2">Type 9 secretion system plug protein N-terminal domain-containing protein</fullName>
    </recommendedName>
</protein>
<sequence>MNRYLKVFLLLLISAKAFPQTAQYDNNVFNPVIKSVEFYNTKKNPSFPIIKLNSGEQVELEFDDMRGGLHYYYYTLEHCDGDWNSSNLSPTEYLKSFNDDKILDYSYSSATFQKYTHYSIKFPNDNIAPKISGNYILKVYEDDDQTKMILTRKFYVVNDQISVTANIVPSGDIDSRQTNQKINFQLNYGALRVQNPNTDIRTWVMQNGRDETGQFTTQVQYIRGSQLIYEDLATNDFPGRNEFRHFDFRSLKLNSERVAHIYKDTANTVVMLTDQSRNQPNYTFLYDNDGKFYIINQEGTNPTVDADYAHLFFSFNTTKTDADGSLYLVGKFNDYKLDEHSKLDYDSRGKFYTHLFLKQGVYDYIYVWVDKATKKPDDIIFEGSYFETENNYQLLVYYHPPTARWEELVGYSTLNTTKK</sequence>
<dbReference type="Proteomes" id="UP000199679">
    <property type="component" value="Chromosome I"/>
</dbReference>
<name>A0A1H1TTW3_MUCMA</name>
<evidence type="ECO:0000313" key="4">
    <source>
        <dbReference type="Proteomes" id="UP000199679"/>
    </source>
</evidence>
<evidence type="ECO:0000313" key="3">
    <source>
        <dbReference type="EMBL" id="SDS63713.1"/>
    </source>
</evidence>
<dbReference type="OrthoDB" id="1522602at2"/>
<reference evidence="3 4" key="1">
    <citation type="submission" date="2016-10" db="EMBL/GenBank/DDBJ databases">
        <authorList>
            <person name="de Groot N.N."/>
        </authorList>
    </citation>
    <scope>NUCLEOTIDE SEQUENCE [LARGE SCALE GENOMIC DNA]</scope>
    <source>
        <strain evidence="3 4">MP1X4</strain>
    </source>
</reference>